<reference evidence="1 2" key="1">
    <citation type="journal article" date="2021" name="Front. Genet.">
        <title>Chromosome-Level Genome Assembly Reveals Significant Gene Expansion in the Toll and IMD Signaling Pathways of Dendrolimus kikuchii.</title>
        <authorList>
            <person name="Zhou J."/>
            <person name="Wu P."/>
            <person name="Xiong Z."/>
            <person name="Liu N."/>
            <person name="Zhao N."/>
            <person name="Ji M."/>
            <person name="Qiu Y."/>
            <person name="Yang B."/>
        </authorList>
    </citation>
    <scope>NUCLEOTIDE SEQUENCE [LARGE SCALE GENOMIC DNA]</scope>
    <source>
        <strain evidence="1">Ann1</strain>
    </source>
</reference>
<keyword evidence="2" id="KW-1185">Reference proteome</keyword>
<evidence type="ECO:0000313" key="2">
    <source>
        <dbReference type="Proteomes" id="UP000824533"/>
    </source>
</evidence>
<dbReference type="Proteomes" id="UP000824533">
    <property type="component" value="Linkage Group LG14"/>
</dbReference>
<accession>A0ACC1CX73</accession>
<comment type="caution">
    <text evidence="1">The sequence shown here is derived from an EMBL/GenBank/DDBJ whole genome shotgun (WGS) entry which is preliminary data.</text>
</comment>
<gene>
    <name evidence="1" type="ORF">K1T71_008360</name>
</gene>
<proteinExistence type="predicted"/>
<organism evidence="1 2">
    <name type="scientific">Dendrolimus kikuchii</name>
    <dbReference type="NCBI Taxonomy" id="765133"/>
    <lineage>
        <taxon>Eukaryota</taxon>
        <taxon>Metazoa</taxon>
        <taxon>Ecdysozoa</taxon>
        <taxon>Arthropoda</taxon>
        <taxon>Hexapoda</taxon>
        <taxon>Insecta</taxon>
        <taxon>Pterygota</taxon>
        <taxon>Neoptera</taxon>
        <taxon>Endopterygota</taxon>
        <taxon>Lepidoptera</taxon>
        <taxon>Glossata</taxon>
        <taxon>Ditrysia</taxon>
        <taxon>Bombycoidea</taxon>
        <taxon>Lasiocampidae</taxon>
        <taxon>Dendrolimus</taxon>
    </lineage>
</organism>
<protein>
    <submittedName>
        <fullName evidence="1">Uncharacterized protein</fullName>
    </submittedName>
</protein>
<dbReference type="EMBL" id="CM034400">
    <property type="protein sequence ID" value="KAJ0176186.1"/>
    <property type="molecule type" value="Genomic_DNA"/>
</dbReference>
<name>A0ACC1CX73_9NEOP</name>
<sequence>MIVLKVSLFLLLALAVRSEKKIELQDIEEDNLKSEKENDVEPSDERSQGTSSDSIPLEVLKSGFLRYLQSPTIEPQQPRYIQQYDVTEPPVEEPKQHYNLPSPQQPGYYSNVPVQVYLVPQYYNEVPEPTTNEHDAAHYSAPAATNGAAHYSAPATTHGAAHYSAPARTHSAAHYSAPAATHGEAHYSAPATAHGVAHYSAPATTHGEALYSAPAATHGEAHYSAPATTHGVAHYSAPATTHGEAHYSAPAATRVAAYETAPEVIQTRTNYIQVPNYVTPTGKTFVQQQRSKPIAYFTYTSQPAEPISRPTAAPAVSYHTPFVQYTTSVAQQGPTKEHVPHNYQSQQYTDTNAVEDVQETVEQSPQHYPSHTEIIYHKTPKPEYTQTYISHTPLRNDYHHKQVVDMPHTSQIIYKSPVQHVPPIPKALPLHRPPTKVYTSINHFVPQTFTHKPPEAYGPPFKRRPTSLLDSYIPSSVQIEYMKRGFAKDPLEAYEALSSGRHLQTTHVAPRHFERGFLPNQMYHTAAGGVTFGHYKRSPKLDRSPHH</sequence>
<evidence type="ECO:0000313" key="1">
    <source>
        <dbReference type="EMBL" id="KAJ0176186.1"/>
    </source>
</evidence>